<name>A0A7W7NR34_9SPHN</name>
<keyword evidence="3" id="KW-1185">Reference proteome</keyword>
<dbReference type="AlphaFoldDB" id="A0A7W7NR34"/>
<accession>A0A7W7NR34</accession>
<feature type="chain" id="PRO_5031466968" evidence="1">
    <location>
        <begin position="19"/>
        <end position="38"/>
    </location>
</feature>
<feature type="signal peptide" evidence="1">
    <location>
        <begin position="1"/>
        <end position="18"/>
    </location>
</feature>
<dbReference type="EMBL" id="JACHLN010000001">
    <property type="protein sequence ID" value="MBB4837392.1"/>
    <property type="molecule type" value="Genomic_DNA"/>
</dbReference>
<evidence type="ECO:0000313" key="2">
    <source>
        <dbReference type="EMBL" id="MBB4837392.1"/>
    </source>
</evidence>
<evidence type="ECO:0000256" key="1">
    <source>
        <dbReference type="SAM" id="SignalP"/>
    </source>
</evidence>
<comment type="caution">
    <text evidence="2">The sequence shown here is derived from an EMBL/GenBank/DDBJ whole genome shotgun (WGS) entry which is preliminary data.</text>
</comment>
<evidence type="ECO:0000313" key="3">
    <source>
        <dbReference type="Proteomes" id="UP000575241"/>
    </source>
</evidence>
<reference evidence="2 3" key="1">
    <citation type="submission" date="2020-08" db="EMBL/GenBank/DDBJ databases">
        <title>Functional genomics of gut bacteria from endangered species of beetles.</title>
        <authorList>
            <person name="Carlos-Shanley C."/>
        </authorList>
    </citation>
    <scope>NUCLEOTIDE SEQUENCE [LARGE SCALE GENOMIC DNA]</scope>
    <source>
        <strain evidence="2 3">S00224</strain>
    </source>
</reference>
<dbReference type="Proteomes" id="UP000575241">
    <property type="component" value="Unassembled WGS sequence"/>
</dbReference>
<keyword evidence="1" id="KW-0732">Signal</keyword>
<proteinExistence type="predicted"/>
<organism evidence="2 3">
    <name type="scientific">Sphingomonas kyeonggiensis</name>
    <dbReference type="NCBI Taxonomy" id="1268553"/>
    <lineage>
        <taxon>Bacteria</taxon>
        <taxon>Pseudomonadati</taxon>
        <taxon>Pseudomonadota</taxon>
        <taxon>Alphaproteobacteria</taxon>
        <taxon>Sphingomonadales</taxon>
        <taxon>Sphingomonadaceae</taxon>
        <taxon>Sphingomonas</taxon>
    </lineage>
</organism>
<sequence length="38" mass="4056">MFSLISLFLAARRPVMFAVPAPVAAAPVEETVELRLAA</sequence>
<protein>
    <submittedName>
        <fullName evidence="2">Uncharacterized protein</fullName>
    </submittedName>
</protein>
<gene>
    <name evidence="2" type="ORF">HNP52_000443</name>
</gene>